<dbReference type="EC" id="3.6.1.10" evidence="3"/>
<feature type="signal peptide" evidence="13">
    <location>
        <begin position="1"/>
        <end position="21"/>
    </location>
</feature>
<dbReference type="PIRSF" id="PIRSF027093">
    <property type="entry name" value="EndopolyPtase_N1"/>
    <property type="match status" value="1"/>
</dbReference>
<dbReference type="PANTHER" id="PTHR10340:SF55">
    <property type="entry name" value="ENDOPOLYPHOSPHATASE"/>
    <property type="match status" value="1"/>
</dbReference>
<dbReference type="OrthoDB" id="348678at2759"/>
<evidence type="ECO:0000313" key="17">
    <source>
        <dbReference type="Proteomes" id="UP000241587"/>
    </source>
</evidence>
<feature type="compositionally biased region" description="Acidic residues" evidence="12">
    <location>
        <begin position="686"/>
        <end position="719"/>
    </location>
</feature>
<evidence type="ECO:0000256" key="4">
    <source>
        <dbReference type="ARBA" id="ARBA00014458"/>
    </source>
</evidence>
<dbReference type="EMBL" id="PVEM01000001">
    <property type="protein sequence ID" value="PTD11720.1"/>
    <property type="molecule type" value="Genomic_DNA"/>
</dbReference>
<evidence type="ECO:0000256" key="2">
    <source>
        <dbReference type="ARBA" id="ARBA00010399"/>
    </source>
</evidence>
<keyword evidence="13" id="KW-0732">Signal</keyword>
<evidence type="ECO:0000256" key="9">
    <source>
        <dbReference type="ARBA" id="ARBA00022989"/>
    </source>
</evidence>
<feature type="region of interest" description="Disordered" evidence="12">
    <location>
        <begin position="420"/>
        <end position="463"/>
    </location>
</feature>
<evidence type="ECO:0000256" key="3">
    <source>
        <dbReference type="ARBA" id="ARBA00012459"/>
    </source>
</evidence>
<feature type="chain" id="PRO_5033325314" description="Endopolyphosphatase" evidence="13">
    <location>
        <begin position="22"/>
        <end position="762"/>
    </location>
</feature>
<evidence type="ECO:0000256" key="12">
    <source>
        <dbReference type="SAM" id="MobiDB-lite"/>
    </source>
</evidence>
<feature type="region of interest" description="Disordered" evidence="12">
    <location>
        <begin position="532"/>
        <end position="586"/>
    </location>
</feature>
<feature type="domain" description="Calcineurin-like phosphoesterase" evidence="14">
    <location>
        <begin position="149"/>
        <end position="360"/>
    </location>
</feature>
<dbReference type="Pfam" id="PF00149">
    <property type="entry name" value="Metallophos"/>
    <property type="match status" value="1"/>
</dbReference>
<keyword evidence="10" id="KW-0472">Membrane</keyword>
<reference evidence="16" key="2">
    <citation type="submission" date="2020-11" db="EMBL/GenBank/DDBJ databases">
        <title>The chromosome-scale genome resource for two endophytic Fusarium species: F. culmorum and F. pseudograminearum.</title>
        <authorList>
            <person name="Yuan Z."/>
        </authorList>
    </citation>
    <scope>NUCLEOTIDE SEQUENCE</scope>
    <source>
        <strain evidence="16">Class2-1B</strain>
    </source>
</reference>
<dbReference type="InterPro" id="IPR029052">
    <property type="entry name" value="Metallo-depent_PP-like"/>
</dbReference>
<keyword evidence="6" id="KW-0812">Transmembrane</keyword>
<evidence type="ECO:0000256" key="11">
    <source>
        <dbReference type="ARBA" id="ARBA00023180"/>
    </source>
</evidence>
<keyword evidence="8" id="KW-0735">Signal-anchor</keyword>
<evidence type="ECO:0000256" key="6">
    <source>
        <dbReference type="ARBA" id="ARBA00022692"/>
    </source>
</evidence>
<feature type="compositionally biased region" description="Basic residues" evidence="12">
    <location>
        <begin position="443"/>
        <end position="458"/>
    </location>
</feature>
<gene>
    <name evidence="15" type="ORF">FCULG_00003844</name>
    <name evidence="16" type="ORF">HYE67_009127</name>
</gene>
<evidence type="ECO:0000256" key="5">
    <source>
        <dbReference type="ARBA" id="ARBA00022554"/>
    </source>
</evidence>
<accession>A0A2T4H7C9</accession>
<dbReference type="Gene3D" id="3.60.21.10">
    <property type="match status" value="1"/>
</dbReference>
<keyword evidence="17" id="KW-1185">Reference proteome</keyword>
<keyword evidence="11" id="KW-0325">Glycoprotein</keyword>
<dbReference type="GO" id="GO:0006798">
    <property type="term" value="P:polyphosphate catabolic process"/>
    <property type="evidence" value="ECO:0007669"/>
    <property type="project" value="TreeGrafter"/>
</dbReference>
<evidence type="ECO:0000259" key="14">
    <source>
        <dbReference type="Pfam" id="PF00149"/>
    </source>
</evidence>
<evidence type="ECO:0000313" key="15">
    <source>
        <dbReference type="EMBL" id="PTD11720.1"/>
    </source>
</evidence>
<organism evidence="15 17">
    <name type="scientific">Fusarium culmorum</name>
    <dbReference type="NCBI Taxonomy" id="5516"/>
    <lineage>
        <taxon>Eukaryota</taxon>
        <taxon>Fungi</taxon>
        <taxon>Dikarya</taxon>
        <taxon>Ascomycota</taxon>
        <taxon>Pezizomycotina</taxon>
        <taxon>Sordariomycetes</taxon>
        <taxon>Hypocreomycetidae</taxon>
        <taxon>Hypocreales</taxon>
        <taxon>Nectriaceae</taxon>
        <taxon>Fusarium</taxon>
    </lineage>
</organism>
<keyword evidence="5" id="KW-0926">Vacuole</keyword>
<dbReference type="InterPro" id="IPR012358">
    <property type="entry name" value="EndopolyPtase_N1"/>
</dbReference>
<dbReference type="EMBL" id="CP064750">
    <property type="protein sequence ID" value="QPC66896.1"/>
    <property type="molecule type" value="Genomic_DNA"/>
</dbReference>
<reference evidence="15 17" key="1">
    <citation type="submission" date="2018-02" db="EMBL/GenBank/DDBJ databases">
        <title>Fusarium culmorum secondary metabolites in fungal-bacterial-plant interactions.</title>
        <authorList>
            <person name="Schmidt R."/>
        </authorList>
    </citation>
    <scope>NUCLEOTIDE SEQUENCE [LARGE SCALE GENOMIC DNA]</scope>
    <source>
        <strain evidence="15 17">PV</strain>
    </source>
</reference>
<dbReference type="InterPro" id="IPR004843">
    <property type="entry name" value="Calcineurin-like_PHP"/>
</dbReference>
<dbReference type="Proteomes" id="UP000241587">
    <property type="component" value="Unassembled WGS sequence"/>
</dbReference>
<dbReference type="SUPFAM" id="SSF56300">
    <property type="entry name" value="Metallo-dependent phosphatases"/>
    <property type="match status" value="1"/>
</dbReference>
<comment type="similarity">
    <text evidence="2">Belongs to the endopolyphosphatase PPN1 family.</text>
</comment>
<feature type="compositionally biased region" description="Basic residues" evidence="12">
    <location>
        <begin position="541"/>
        <end position="566"/>
    </location>
</feature>
<dbReference type="GO" id="GO:0005774">
    <property type="term" value="C:vacuolar membrane"/>
    <property type="evidence" value="ECO:0007669"/>
    <property type="project" value="UniProtKB-SubCell"/>
</dbReference>
<sequence>MTPTGARLLVAAALLFPSVSPSPIFDAGQKVLDAITGARDSITTTPHVQQSSRKLNGKFLHITGMSQATETSFGGTAYTSDELLVPQGCIHCGQAHLLTATTLDFHPDEFYKAHASTAQGIACHRGEGPAGIYGAETTDCDSPLELVNSTLDWIRTHVKDDIDFVVWTGDTARHDSDEKRPRSASQVLEMNRRVAKKVVKTFSDDGALTIPVIPTFGNNDFLPHNIFYAGPNKWLQSYSSIWRRFIPEQQRHSFGFGGWFEVEVIPNKLSVISLNTMYFFDRNAGVDGCAIPSEPGFKHMEWLSVQLQRLRDRGMKAILVGHVPPARTRNKQNWDETCWQKYTLWLKQYRDVVTGAVYGHMNIDHFLFQDTKDIDLGLYDKADIYREPIEEDFSIESKSDYLMDLRKSWSNLPGEAAKAMGEDLNDDDDDTYTQDDKVDDMRNRKKGKGKKGKKKKGHGNIGGKYGERYQVSLVSPSVVPNYLPTIRIIEYDITGLENTPVWTDSFDVRTEAEEEVLPSFFEEEDNETHLELKRDFEAERRHRKNRSRKSRKGNKGRKGRKGKKRPKNPELVVPEDPPKGSLPGPAYSRQPFTFLGYTQYFANLTYINNDMTDLTETSKWRDGDFSDEVPSHDKPRPKKFNYEVEYSTFTDKIFKLPDLTVRSYLRLASRIAKRKEKKGKGKLVEEYNEDFEDDSEDDDVSDLPEYDDDNDDEEPESDFDSTRKGKKKNNKRRKSNKVWKHFLREAFVSTIPEKKLKKWSRG</sequence>
<dbReference type="PANTHER" id="PTHR10340">
    <property type="entry name" value="SPHINGOMYELIN PHOSPHODIESTERASE"/>
    <property type="match status" value="1"/>
</dbReference>
<dbReference type="Proteomes" id="UP000663297">
    <property type="component" value="Chromosome 4"/>
</dbReference>
<keyword evidence="7" id="KW-0378">Hydrolase</keyword>
<evidence type="ECO:0000256" key="13">
    <source>
        <dbReference type="SAM" id="SignalP"/>
    </source>
</evidence>
<protein>
    <recommendedName>
        <fullName evidence="4">Endopolyphosphatase</fullName>
        <ecNumber evidence="3">3.6.1.10</ecNumber>
    </recommendedName>
</protein>
<dbReference type="FunFam" id="3.60.21.10:FF:000082">
    <property type="entry name" value="Endopolyphosphatase"/>
    <property type="match status" value="1"/>
</dbReference>
<evidence type="ECO:0000256" key="7">
    <source>
        <dbReference type="ARBA" id="ARBA00022801"/>
    </source>
</evidence>
<evidence type="ECO:0000313" key="16">
    <source>
        <dbReference type="EMBL" id="QPC66896.1"/>
    </source>
</evidence>
<dbReference type="GO" id="GO:0000324">
    <property type="term" value="C:fungal-type vacuole"/>
    <property type="evidence" value="ECO:0007669"/>
    <property type="project" value="TreeGrafter"/>
</dbReference>
<dbReference type="GO" id="GO:0000298">
    <property type="term" value="F:endopolyphosphatase activity"/>
    <property type="evidence" value="ECO:0007669"/>
    <property type="project" value="UniProtKB-EC"/>
</dbReference>
<evidence type="ECO:0000256" key="10">
    <source>
        <dbReference type="ARBA" id="ARBA00023136"/>
    </source>
</evidence>
<feature type="compositionally biased region" description="Acidic residues" evidence="12">
    <location>
        <begin position="423"/>
        <end position="433"/>
    </location>
</feature>
<feature type="compositionally biased region" description="Basic residues" evidence="12">
    <location>
        <begin position="724"/>
        <end position="734"/>
    </location>
</feature>
<dbReference type="GO" id="GO:0008081">
    <property type="term" value="F:phosphoric diester hydrolase activity"/>
    <property type="evidence" value="ECO:0007669"/>
    <property type="project" value="TreeGrafter"/>
</dbReference>
<comment type="subcellular location">
    <subcellularLocation>
        <location evidence="1">Vacuole membrane</location>
        <topology evidence="1">Single-pass type II membrane protein</topology>
    </subcellularLocation>
</comment>
<dbReference type="GO" id="GO:0004309">
    <property type="term" value="F:exopolyphosphatase activity"/>
    <property type="evidence" value="ECO:0007669"/>
    <property type="project" value="TreeGrafter"/>
</dbReference>
<dbReference type="AlphaFoldDB" id="A0A2T4H7C9"/>
<dbReference type="OMA" id="WAERYSV"/>
<evidence type="ECO:0000256" key="8">
    <source>
        <dbReference type="ARBA" id="ARBA00022968"/>
    </source>
</evidence>
<name>A0A2T4H7C9_FUSCU</name>
<keyword evidence="9" id="KW-1133">Transmembrane helix</keyword>
<feature type="region of interest" description="Disordered" evidence="12">
    <location>
        <begin position="684"/>
        <end position="734"/>
    </location>
</feature>
<evidence type="ECO:0000256" key="1">
    <source>
        <dbReference type="ARBA" id="ARBA00004576"/>
    </source>
</evidence>
<proteinExistence type="inferred from homology"/>